<dbReference type="SUPFAM" id="SSF46767">
    <property type="entry name" value="Methylated DNA-protein cysteine methyltransferase, C-terminal domain"/>
    <property type="match status" value="1"/>
</dbReference>
<dbReference type="Pfam" id="PF02870">
    <property type="entry name" value="Methyltransf_1N"/>
    <property type="match status" value="1"/>
</dbReference>
<keyword evidence="2" id="KW-0489">Methyltransferase</keyword>
<keyword evidence="5" id="KW-0234">DNA repair</keyword>
<dbReference type="InterPro" id="IPR036631">
    <property type="entry name" value="MGMT_N_sf"/>
</dbReference>
<evidence type="ECO:0000256" key="6">
    <source>
        <dbReference type="ARBA" id="ARBA00049348"/>
    </source>
</evidence>
<proteinExistence type="predicted"/>
<evidence type="ECO:0000256" key="5">
    <source>
        <dbReference type="ARBA" id="ARBA00023204"/>
    </source>
</evidence>
<accession>A0A1B1YXV2</accession>
<comment type="catalytic activity">
    <reaction evidence="6">
        <text>a 6-O-methyl-2'-deoxyguanosine in DNA + L-cysteinyl-[protein] = S-methyl-L-cysteinyl-[protein] + a 2'-deoxyguanosine in DNA</text>
        <dbReference type="Rhea" id="RHEA:24000"/>
        <dbReference type="Rhea" id="RHEA-COMP:10131"/>
        <dbReference type="Rhea" id="RHEA-COMP:10132"/>
        <dbReference type="Rhea" id="RHEA-COMP:11367"/>
        <dbReference type="Rhea" id="RHEA-COMP:11368"/>
        <dbReference type="ChEBI" id="CHEBI:29950"/>
        <dbReference type="ChEBI" id="CHEBI:82612"/>
        <dbReference type="ChEBI" id="CHEBI:85445"/>
        <dbReference type="ChEBI" id="CHEBI:85448"/>
        <dbReference type="EC" id="2.1.1.63"/>
    </reaction>
</comment>
<comment type="catalytic activity">
    <reaction evidence="1">
        <text>a 4-O-methyl-thymidine in DNA + L-cysteinyl-[protein] = a thymidine in DNA + S-methyl-L-cysteinyl-[protein]</text>
        <dbReference type="Rhea" id="RHEA:53428"/>
        <dbReference type="Rhea" id="RHEA-COMP:10131"/>
        <dbReference type="Rhea" id="RHEA-COMP:10132"/>
        <dbReference type="Rhea" id="RHEA-COMP:13555"/>
        <dbReference type="Rhea" id="RHEA-COMP:13556"/>
        <dbReference type="ChEBI" id="CHEBI:29950"/>
        <dbReference type="ChEBI" id="CHEBI:82612"/>
        <dbReference type="ChEBI" id="CHEBI:137386"/>
        <dbReference type="ChEBI" id="CHEBI:137387"/>
        <dbReference type="EC" id="2.1.1.63"/>
    </reaction>
</comment>
<dbReference type="STRING" id="1810504.PG2T_10200"/>
<dbReference type="NCBIfam" id="TIGR00589">
    <property type="entry name" value="ogt"/>
    <property type="match status" value="1"/>
</dbReference>
<dbReference type="FunCoup" id="A0A1B1YXV2">
    <property type="interactions" value="113"/>
</dbReference>
<dbReference type="InterPro" id="IPR036388">
    <property type="entry name" value="WH-like_DNA-bd_sf"/>
</dbReference>
<dbReference type="GO" id="GO:0032259">
    <property type="term" value="P:methylation"/>
    <property type="evidence" value="ECO:0007669"/>
    <property type="project" value="UniProtKB-KW"/>
</dbReference>
<name>A0A1B1YXV2_9GAMM</name>
<organism evidence="9 10">
    <name type="scientific">Immundisolibacter cernigliae</name>
    <dbReference type="NCBI Taxonomy" id="1810504"/>
    <lineage>
        <taxon>Bacteria</taxon>
        <taxon>Pseudomonadati</taxon>
        <taxon>Pseudomonadota</taxon>
        <taxon>Gammaproteobacteria</taxon>
        <taxon>Immundisolibacterales</taxon>
        <taxon>Immundisolibacteraceae</taxon>
        <taxon>Immundisolibacter</taxon>
    </lineage>
</organism>
<evidence type="ECO:0000259" key="7">
    <source>
        <dbReference type="Pfam" id="PF01035"/>
    </source>
</evidence>
<dbReference type="Proteomes" id="UP000092952">
    <property type="component" value="Chromosome"/>
</dbReference>
<dbReference type="InterPro" id="IPR036217">
    <property type="entry name" value="MethylDNA_cys_MeTrfase_DNAb"/>
</dbReference>
<keyword evidence="3" id="KW-0808">Transferase</keyword>
<dbReference type="InterPro" id="IPR014048">
    <property type="entry name" value="MethylDNA_cys_MeTrfase_DNA-bd"/>
</dbReference>
<keyword evidence="10" id="KW-1185">Reference proteome</keyword>
<dbReference type="Pfam" id="PF01035">
    <property type="entry name" value="DNA_binding_1"/>
    <property type="match status" value="1"/>
</dbReference>
<dbReference type="Gene3D" id="3.30.160.70">
    <property type="entry name" value="Methylated DNA-protein cysteine methyltransferase domain"/>
    <property type="match status" value="1"/>
</dbReference>
<dbReference type="CDD" id="cd06445">
    <property type="entry name" value="ATase"/>
    <property type="match status" value="1"/>
</dbReference>
<sequence length="152" mass="16215">MPSPLGMLSLRCNLNGLCEVAVLADGSPALKPADPLLLETMLRLEAYFAGATADFSDLPLAPEGTPFQHRVWAALRAIPAGRTRRYGELAADLDTAARAIGGACRANPLLLVVPCHRVVASTGDGGFMGASDGDWPRRKQQLLAHERSHFRA</sequence>
<gene>
    <name evidence="9" type="ORF">PG2T_10200</name>
</gene>
<dbReference type="KEGG" id="gbi:PG2T_10200"/>
<dbReference type="InParanoid" id="A0A1B1YXV2"/>
<evidence type="ECO:0000256" key="3">
    <source>
        <dbReference type="ARBA" id="ARBA00022679"/>
    </source>
</evidence>
<dbReference type="EMBL" id="CP014671">
    <property type="protein sequence ID" value="ANX05590.1"/>
    <property type="molecule type" value="Genomic_DNA"/>
</dbReference>
<evidence type="ECO:0000259" key="8">
    <source>
        <dbReference type="Pfam" id="PF02870"/>
    </source>
</evidence>
<feature type="domain" description="Methylguanine DNA methyltransferase ribonuclease-like" evidence="8">
    <location>
        <begin position="2"/>
        <end position="62"/>
    </location>
</feature>
<dbReference type="GO" id="GO:0006281">
    <property type="term" value="P:DNA repair"/>
    <property type="evidence" value="ECO:0007669"/>
    <property type="project" value="UniProtKB-KW"/>
</dbReference>
<dbReference type="PANTHER" id="PTHR10815">
    <property type="entry name" value="METHYLATED-DNA--PROTEIN-CYSTEINE METHYLTRANSFERASE"/>
    <property type="match status" value="1"/>
</dbReference>
<evidence type="ECO:0000256" key="1">
    <source>
        <dbReference type="ARBA" id="ARBA00001286"/>
    </source>
</evidence>
<feature type="domain" description="Methylated-DNA-[protein]-cysteine S-methyltransferase DNA binding" evidence="7">
    <location>
        <begin position="66"/>
        <end position="147"/>
    </location>
</feature>
<dbReference type="Gene3D" id="1.10.10.10">
    <property type="entry name" value="Winged helix-like DNA-binding domain superfamily/Winged helix DNA-binding domain"/>
    <property type="match status" value="1"/>
</dbReference>
<dbReference type="SUPFAM" id="SSF53155">
    <property type="entry name" value="Methylated DNA-protein cysteine methyltransferase domain"/>
    <property type="match status" value="1"/>
</dbReference>
<reference evidence="10" key="1">
    <citation type="submission" date="2016-03" db="EMBL/GenBank/DDBJ databases">
        <title>Complete genome sequence of Solimmundus cernigliae, representing a novel lineage of polycyclic aromatic hydrocarbon degraders within the Gammaproteobacteria.</title>
        <authorList>
            <person name="Singleton D.R."/>
            <person name="Dickey A.N."/>
            <person name="Scholl E.H."/>
            <person name="Wright F.A."/>
            <person name="Aitken M.D."/>
        </authorList>
    </citation>
    <scope>NUCLEOTIDE SEQUENCE [LARGE SCALE GENOMIC DNA]</scope>
    <source>
        <strain evidence="10">TR3.2</strain>
    </source>
</reference>
<protein>
    <submittedName>
        <fullName evidence="9">Uncharacterized protein</fullName>
    </submittedName>
</protein>
<dbReference type="GO" id="GO:0003908">
    <property type="term" value="F:methylated-DNA-[protein]-cysteine S-methyltransferase activity"/>
    <property type="evidence" value="ECO:0007669"/>
    <property type="project" value="UniProtKB-EC"/>
</dbReference>
<dbReference type="InterPro" id="IPR001497">
    <property type="entry name" value="MethylDNA_cys_MeTrfase_AS"/>
</dbReference>
<dbReference type="RefSeq" id="WP_083215042.1">
    <property type="nucleotide sequence ID" value="NZ_CP014671.1"/>
</dbReference>
<evidence type="ECO:0000256" key="4">
    <source>
        <dbReference type="ARBA" id="ARBA00022763"/>
    </source>
</evidence>
<keyword evidence="4" id="KW-0227">DNA damage</keyword>
<evidence type="ECO:0000313" key="10">
    <source>
        <dbReference type="Proteomes" id="UP000092952"/>
    </source>
</evidence>
<dbReference type="PROSITE" id="PS00374">
    <property type="entry name" value="MGMT"/>
    <property type="match status" value="1"/>
</dbReference>
<evidence type="ECO:0000313" key="9">
    <source>
        <dbReference type="EMBL" id="ANX05590.1"/>
    </source>
</evidence>
<dbReference type="AlphaFoldDB" id="A0A1B1YXV2"/>
<dbReference type="PANTHER" id="PTHR10815:SF13">
    <property type="entry name" value="METHYLATED-DNA--PROTEIN-CYSTEINE METHYLTRANSFERASE"/>
    <property type="match status" value="1"/>
</dbReference>
<dbReference type="InterPro" id="IPR008332">
    <property type="entry name" value="MethylG_MeTrfase_N"/>
</dbReference>
<dbReference type="OrthoDB" id="9802228at2"/>
<evidence type="ECO:0000256" key="2">
    <source>
        <dbReference type="ARBA" id="ARBA00022603"/>
    </source>
</evidence>